<comment type="caution">
    <text evidence="1">The sequence shown here is derived from an EMBL/GenBank/DDBJ whole genome shotgun (WGS) entry which is preliminary data.</text>
</comment>
<keyword evidence="2" id="KW-1185">Reference proteome</keyword>
<evidence type="ECO:0000313" key="2">
    <source>
        <dbReference type="Proteomes" id="UP000475862"/>
    </source>
</evidence>
<dbReference type="OrthoDB" id="6634293at2759"/>
<name>A0A6G0T5R5_APHGL</name>
<proteinExistence type="predicted"/>
<dbReference type="AlphaFoldDB" id="A0A6G0T5R5"/>
<dbReference type="EMBL" id="VYZN01000054">
    <property type="protein sequence ID" value="KAE9526598.1"/>
    <property type="molecule type" value="Genomic_DNA"/>
</dbReference>
<evidence type="ECO:0000313" key="1">
    <source>
        <dbReference type="EMBL" id="KAE9526598.1"/>
    </source>
</evidence>
<dbReference type="Proteomes" id="UP000475862">
    <property type="component" value="Unassembled WGS sequence"/>
</dbReference>
<accession>A0A6G0T5R5</accession>
<protein>
    <submittedName>
        <fullName evidence="1">Uncharacterized protein</fullName>
    </submittedName>
</protein>
<organism evidence="1 2">
    <name type="scientific">Aphis glycines</name>
    <name type="common">Soybean aphid</name>
    <dbReference type="NCBI Taxonomy" id="307491"/>
    <lineage>
        <taxon>Eukaryota</taxon>
        <taxon>Metazoa</taxon>
        <taxon>Ecdysozoa</taxon>
        <taxon>Arthropoda</taxon>
        <taxon>Hexapoda</taxon>
        <taxon>Insecta</taxon>
        <taxon>Pterygota</taxon>
        <taxon>Neoptera</taxon>
        <taxon>Paraneoptera</taxon>
        <taxon>Hemiptera</taxon>
        <taxon>Sternorrhyncha</taxon>
        <taxon>Aphidomorpha</taxon>
        <taxon>Aphidoidea</taxon>
        <taxon>Aphididae</taxon>
        <taxon>Aphidini</taxon>
        <taxon>Aphis</taxon>
        <taxon>Aphis</taxon>
    </lineage>
</organism>
<reference evidence="1 2" key="1">
    <citation type="submission" date="2019-08" db="EMBL/GenBank/DDBJ databases">
        <title>The genome of the soybean aphid Biotype 1, its phylome, world population structure and adaptation to the North American continent.</title>
        <authorList>
            <person name="Giordano R."/>
            <person name="Donthu R.K."/>
            <person name="Hernandez A.G."/>
            <person name="Wright C.L."/>
            <person name="Zimin A.V."/>
        </authorList>
    </citation>
    <scope>NUCLEOTIDE SEQUENCE [LARGE SCALE GENOMIC DNA]</scope>
    <source>
        <tissue evidence="1">Whole aphids</tissue>
    </source>
</reference>
<gene>
    <name evidence="1" type="ORF">AGLY_013246</name>
</gene>
<sequence>MKIILNTKKSNYCDDWPEDDETQLSNNYILSFRENNQFIVFTYLRIHIYDYTRELVLSSLTDELLVAANRRSLNLPSVSLFSSDDELVSSFSDRSTMESSEVSEPKSYTTVLEKLLEFEEISMEIRNPSSKTGKHLPPIPLCLQEDVPIRETGAVMSPTVTDSDENNIEKINVPSILDELKNVQEQKSLCDYTRELVLSSLTDELLVAANRRSLNLPPVSLFSSDDKLLSSFSDRSTTESSEVSEPKSYTSVLEKLLEFEEISMEIRNPSSKTGKHLPPIPLCLQEDVPIRETGAAMSPTVTDSDENNIEKINVPSIPDELKNVQEQKSLCDYTRELVLSSLTDELLVAANRRSLNLPPVSLFSSDDKLLSSFSDRSTTESSEVSEPKSYTSVLEKLLEFEEISMEIRNPSSKTGKHLPPIPLCLQEDVPIRETGAVMSPTVTDSDENNIEKINVPSIPDELKNVQEQKSLCDYTRELVLSSFTDELQVAANRRSLNLPPVSLFSSDDEVLSSFSDRSTTESSEVSEPKSYTSVLEKLLEFEEISMEIRNPSSKTGKNLPPIPLCLQEGVPIRGTGAVMSPTQTGGDENNIEMIMYNDINDHVGSDVVESEKSTKKPKRRFLFSLGRGLIKVGRSLCCWRCK</sequence>